<dbReference type="SMART" id="SM00554">
    <property type="entry name" value="FAS1"/>
    <property type="match status" value="2"/>
</dbReference>
<dbReference type="GO" id="GO:0031012">
    <property type="term" value="C:extracellular matrix"/>
    <property type="evidence" value="ECO:0007669"/>
    <property type="project" value="TreeGrafter"/>
</dbReference>
<accession>A0A915EY25</accession>
<dbReference type="GO" id="GO:0030198">
    <property type="term" value="P:extracellular matrix organization"/>
    <property type="evidence" value="ECO:0007669"/>
    <property type="project" value="TreeGrafter"/>
</dbReference>
<feature type="domain" description="FAS1" evidence="1">
    <location>
        <begin position="287"/>
        <end position="427"/>
    </location>
</feature>
<dbReference type="Pfam" id="PF02469">
    <property type="entry name" value="Fasciclin"/>
    <property type="match status" value="2"/>
</dbReference>
<protein>
    <submittedName>
        <fullName evidence="3">FAS1 domain-containing protein</fullName>
    </submittedName>
</protein>
<reference evidence="3" key="1">
    <citation type="submission" date="2022-11" db="UniProtKB">
        <authorList>
            <consortium name="WormBaseParasite"/>
        </authorList>
    </citation>
    <scope>IDENTIFICATION</scope>
</reference>
<dbReference type="AlphaFoldDB" id="A0A915EY25"/>
<dbReference type="PANTHER" id="PTHR10900">
    <property type="entry name" value="PERIOSTIN-RELATED"/>
    <property type="match status" value="1"/>
</dbReference>
<evidence type="ECO:0000313" key="3">
    <source>
        <dbReference type="WBParaSite" id="maker-E.canG7_contigs_6254-snap-gene-0.29-mRNA-1"/>
    </source>
</evidence>
<evidence type="ECO:0000313" key="2">
    <source>
        <dbReference type="Proteomes" id="UP000887562"/>
    </source>
</evidence>
<dbReference type="GO" id="GO:0005615">
    <property type="term" value="C:extracellular space"/>
    <property type="evidence" value="ECO:0007669"/>
    <property type="project" value="TreeGrafter"/>
</dbReference>
<dbReference type="Gene3D" id="2.30.180.10">
    <property type="entry name" value="FAS1 domain"/>
    <property type="match status" value="2"/>
</dbReference>
<feature type="domain" description="FAS1" evidence="1">
    <location>
        <begin position="138"/>
        <end position="276"/>
    </location>
</feature>
<name>A0A915EY25_9CEST</name>
<dbReference type="SUPFAM" id="SSF82153">
    <property type="entry name" value="FAS1 domain"/>
    <property type="match status" value="4"/>
</dbReference>
<dbReference type="InterPro" id="IPR050904">
    <property type="entry name" value="Adhesion/Biosynth-related"/>
</dbReference>
<proteinExistence type="predicted"/>
<sequence>MCFISKEPIPAHWPDHYQSVVVGGPQILNYSTHSSSDKKMGVALLVLVNLCLSTVTAIRFEQNPSPPQYAKPDQYGYRMCASWLLADGTPIYSGCDPFKTKRCGKELEFDYRCCSGFQHSNEPLGGPSSNPCGKLIPQFDDCPSVMEELGFRKFASYLKNYPELTQRNGQPYTIFVPLPEDGGDLDRIYGGNTRTVSYHVARGRHYADDLRTGVKLKSIYNDEDIEISRTTYGASFSPYLWNQYMGKIGVNVECTEISQADIECKSGLIHIIRRPLVPRSGLGNLNKNSVMSLLRSNPETFEFANALPQELQQDLSRVEGGHFYTVTAPTSDSWSSLRGRYNREQLEAIAASHVSKGLKCTSNIIKGQQTFTDMQGQPMKVECSVNPSNRQEIRKITDVCGNTHEFVDRQSDLMAANGVVHVIRSPVIPMSQLTLKDLMNRPECAKYQNIDKFIDVLRECDLYMDDASQYAVIAPENSAFDWWSGYAQFRPEYQRFQVDKEYRCEVARYHIVKHNGNLANIQDFSGHTDGHRSNNRNNYLYETTYFTKGKMGSTLNWHYSPVNNLQPLKLKNTSIYKTSRINVMPEKNITNILEERKDFSHTNSITKIAEMEENVFKKKAPKNLYLVTTDEGWIDPRSRQLGKKLVSPELARYEGHATLAENFAKLNHVPLYLWGGDIGYFEKNSVHRFMSSAGVELIFWMDDKGTMRIGYDELPKSEWPKVVKYNLPGRDGIVWALDGFLRCPNKLCALQLEDKDTYTFYTAACLTSDLEGEVDSSNRVKLPQLRTSLRTCQWRVMNTNNSYPYLPSVSPLSLDLFSRLPQCLLAFRCAKLVHLSSAKRHPLNRRSCLSRGKRKLKPSNAQYDDETARLSAAGLLAARRRIACPPCPQGLALHRSQGGRALFPSIPSMSHFPVAYQMVSPYVMFGGYCAAACSFSLSSLSTPSAPLPSTLLYTTKQPSEPIAIVLKDIELEGGKCGLQRSRVREYVTAPETSSESSCTAGYKYFAHPVSIPTGVWSSRDED</sequence>
<dbReference type="WBParaSite" id="maker-E.canG7_contigs_6254-snap-gene-0.29-mRNA-1">
    <property type="protein sequence ID" value="maker-E.canG7_contigs_6254-snap-gene-0.29-mRNA-1"/>
    <property type="gene ID" value="EcG7_05290"/>
</dbReference>
<evidence type="ECO:0000259" key="1">
    <source>
        <dbReference type="PROSITE" id="PS50213"/>
    </source>
</evidence>
<dbReference type="InterPro" id="IPR036378">
    <property type="entry name" value="FAS1_dom_sf"/>
</dbReference>
<keyword evidence="2" id="KW-1185">Reference proteome</keyword>
<dbReference type="GO" id="GO:0050839">
    <property type="term" value="F:cell adhesion molecule binding"/>
    <property type="evidence" value="ECO:0007669"/>
    <property type="project" value="TreeGrafter"/>
</dbReference>
<dbReference type="InterPro" id="IPR000782">
    <property type="entry name" value="FAS1_domain"/>
</dbReference>
<dbReference type="Proteomes" id="UP000887562">
    <property type="component" value="Unplaced"/>
</dbReference>
<dbReference type="PROSITE" id="PS50213">
    <property type="entry name" value="FAS1"/>
    <property type="match status" value="2"/>
</dbReference>
<dbReference type="GO" id="GO:0007155">
    <property type="term" value="P:cell adhesion"/>
    <property type="evidence" value="ECO:0007669"/>
    <property type="project" value="TreeGrafter"/>
</dbReference>
<organism evidence="2 3">
    <name type="scientific">Echinococcus canadensis</name>
    <dbReference type="NCBI Taxonomy" id="519352"/>
    <lineage>
        <taxon>Eukaryota</taxon>
        <taxon>Metazoa</taxon>
        <taxon>Spiralia</taxon>
        <taxon>Lophotrochozoa</taxon>
        <taxon>Platyhelminthes</taxon>
        <taxon>Cestoda</taxon>
        <taxon>Eucestoda</taxon>
        <taxon>Cyclophyllidea</taxon>
        <taxon>Taeniidae</taxon>
        <taxon>Echinococcus</taxon>
        <taxon>Echinococcus canadensis group</taxon>
    </lineage>
</organism>
<dbReference type="PANTHER" id="PTHR10900:SF124">
    <property type="entry name" value="FI05614P"/>
    <property type="match status" value="1"/>
</dbReference>